<organism evidence="3 4">
    <name type="scientific">Sorghum bicolor</name>
    <name type="common">Sorghum</name>
    <name type="synonym">Sorghum vulgare</name>
    <dbReference type="NCBI Taxonomy" id="4558"/>
    <lineage>
        <taxon>Eukaryota</taxon>
        <taxon>Viridiplantae</taxon>
        <taxon>Streptophyta</taxon>
        <taxon>Embryophyta</taxon>
        <taxon>Tracheophyta</taxon>
        <taxon>Spermatophyta</taxon>
        <taxon>Magnoliopsida</taxon>
        <taxon>Liliopsida</taxon>
        <taxon>Poales</taxon>
        <taxon>Poaceae</taxon>
        <taxon>PACMAD clade</taxon>
        <taxon>Panicoideae</taxon>
        <taxon>Andropogonodae</taxon>
        <taxon>Andropogoneae</taxon>
        <taxon>Sorghinae</taxon>
        <taxon>Sorghum</taxon>
    </lineage>
</organism>
<dbReference type="CDD" id="cd06222">
    <property type="entry name" value="RNase_H_like"/>
    <property type="match status" value="1"/>
</dbReference>
<dbReference type="PANTHER" id="PTHR47074">
    <property type="entry name" value="BNAC02G40300D PROTEIN"/>
    <property type="match status" value="1"/>
</dbReference>
<reference evidence="3 4" key="1">
    <citation type="journal article" date="2009" name="Nature">
        <title>The Sorghum bicolor genome and the diversification of grasses.</title>
        <authorList>
            <person name="Paterson A.H."/>
            <person name="Bowers J.E."/>
            <person name="Bruggmann R."/>
            <person name="Dubchak I."/>
            <person name="Grimwood J."/>
            <person name="Gundlach H."/>
            <person name="Haberer G."/>
            <person name="Hellsten U."/>
            <person name="Mitros T."/>
            <person name="Poliakov A."/>
            <person name="Schmutz J."/>
            <person name="Spannagl M."/>
            <person name="Tang H."/>
            <person name="Wang X."/>
            <person name="Wicker T."/>
            <person name="Bharti A.K."/>
            <person name="Chapman J."/>
            <person name="Feltus F.A."/>
            <person name="Gowik U."/>
            <person name="Grigoriev I.V."/>
            <person name="Lyons E."/>
            <person name="Maher C.A."/>
            <person name="Martis M."/>
            <person name="Narechania A."/>
            <person name="Otillar R.P."/>
            <person name="Penning B.W."/>
            <person name="Salamov A.A."/>
            <person name="Wang Y."/>
            <person name="Zhang L."/>
            <person name="Carpita N.C."/>
            <person name="Freeling M."/>
            <person name="Gingle A.R."/>
            <person name="Hash C.T."/>
            <person name="Keller B."/>
            <person name="Klein P."/>
            <person name="Kresovich S."/>
            <person name="McCann M.C."/>
            <person name="Ming R."/>
            <person name="Peterson D.G."/>
            <person name="Mehboob-ur-Rahman"/>
            <person name="Ware D."/>
            <person name="Westhoff P."/>
            <person name="Mayer K.F."/>
            <person name="Messing J."/>
            <person name="Rokhsar D.S."/>
        </authorList>
    </citation>
    <scope>NUCLEOTIDE SEQUENCE [LARGE SCALE GENOMIC DNA]</scope>
    <source>
        <strain evidence="4">cv. BTx623</strain>
    </source>
</reference>
<reference evidence="4" key="2">
    <citation type="journal article" date="2018" name="Plant J.">
        <title>The Sorghum bicolor reference genome: improved assembly, gene annotations, a transcriptome atlas, and signatures of genome organization.</title>
        <authorList>
            <person name="McCormick R.F."/>
            <person name="Truong S.K."/>
            <person name="Sreedasyam A."/>
            <person name="Jenkins J."/>
            <person name="Shu S."/>
            <person name="Sims D."/>
            <person name="Kennedy M."/>
            <person name="Amirebrahimi M."/>
            <person name="Weers B.D."/>
            <person name="McKinley B."/>
            <person name="Mattison A."/>
            <person name="Morishige D.T."/>
            <person name="Grimwood J."/>
            <person name="Schmutz J."/>
            <person name="Mullet J.E."/>
        </authorList>
    </citation>
    <scope>NUCLEOTIDE SEQUENCE [LARGE SCALE GENOMIC DNA]</scope>
    <source>
        <strain evidence="4">cv. BTx623</strain>
    </source>
</reference>
<dbReference type="Proteomes" id="UP000000768">
    <property type="component" value="Chromosome 10"/>
</dbReference>
<dbReference type="InParanoid" id="A0A1W0VUR7"/>
<dbReference type="GO" id="GO:0003676">
    <property type="term" value="F:nucleic acid binding"/>
    <property type="evidence" value="ECO:0007669"/>
    <property type="project" value="InterPro"/>
</dbReference>
<dbReference type="Gene3D" id="3.30.420.10">
    <property type="entry name" value="Ribonuclease H-like superfamily/Ribonuclease H"/>
    <property type="match status" value="1"/>
</dbReference>
<accession>A0A1W0VUR7</accession>
<dbReference type="AlphaFoldDB" id="A0A1W0VUR7"/>
<dbReference type="Pfam" id="PF13456">
    <property type="entry name" value="RVT_3"/>
    <property type="match status" value="1"/>
</dbReference>
<dbReference type="Gramene" id="OQU77023">
    <property type="protein sequence ID" value="OQU77023"/>
    <property type="gene ID" value="SORBI_3010G254401"/>
</dbReference>
<dbReference type="EMBL" id="CM000769">
    <property type="protein sequence ID" value="OQU77023.1"/>
    <property type="molecule type" value="Genomic_DNA"/>
</dbReference>
<name>A0A1W0VUR7_SORBI</name>
<dbReference type="InterPro" id="IPR044730">
    <property type="entry name" value="RNase_H-like_dom_plant"/>
</dbReference>
<feature type="domain" description="RNase H type-1" evidence="2">
    <location>
        <begin position="81"/>
        <end position="185"/>
    </location>
</feature>
<dbReference type="InterPro" id="IPR036397">
    <property type="entry name" value="RNaseH_sf"/>
</dbReference>
<feature type="compositionally biased region" description="Basic and acidic residues" evidence="1">
    <location>
        <begin position="239"/>
        <end position="261"/>
    </location>
</feature>
<proteinExistence type="predicted"/>
<evidence type="ECO:0000313" key="3">
    <source>
        <dbReference type="EMBL" id="OQU77023.1"/>
    </source>
</evidence>
<dbReference type="GO" id="GO:0004523">
    <property type="term" value="F:RNA-DNA hybrid ribonuclease activity"/>
    <property type="evidence" value="ECO:0007669"/>
    <property type="project" value="InterPro"/>
</dbReference>
<dbReference type="InterPro" id="IPR002156">
    <property type="entry name" value="RNaseH_domain"/>
</dbReference>
<keyword evidence="4" id="KW-1185">Reference proteome</keyword>
<dbReference type="OMA" id="FDENTCA"/>
<evidence type="ECO:0000256" key="1">
    <source>
        <dbReference type="SAM" id="MobiDB-lite"/>
    </source>
</evidence>
<dbReference type="InterPro" id="IPR052929">
    <property type="entry name" value="RNase_H-like_EbsB-rel"/>
</dbReference>
<gene>
    <name evidence="3" type="ORF">SORBI_3010G254401</name>
</gene>
<evidence type="ECO:0000259" key="2">
    <source>
        <dbReference type="Pfam" id="PF13456"/>
    </source>
</evidence>
<evidence type="ECO:0000313" key="4">
    <source>
        <dbReference type="Proteomes" id="UP000000768"/>
    </source>
</evidence>
<dbReference type="InterPro" id="IPR012337">
    <property type="entry name" value="RNaseH-like_sf"/>
</dbReference>
<feature type="region of interest" description="Disordered" evidence="1">
    <location>
        <begin position="231"/>
        <end position="261"/>
    </location>
</feature>
<dbReference type="SUPFAM" id="SSF53098">
    <property type="entry name" value="Ribonuclease H-like"/>
    <property type="match status" value="1"/>
</dbReference>
<protein>
    <recommendedName>
        <fullName evidence="2">RNase H type-1 domain-containing protein</fullName>
    </recommendedName>
</protein>
<sequence>MILAILALWDDVSMWVIMLLYSWWEARNKTNAGEGVRSLGQVAHRATMLAIESNPARKEVNIALRPPDRRIRPPMGILKINCDGAFFAETKTGSWGFVIRDHNSHAVLAGSGSLGAVHDADCSEVQACLAALQAAPSHGIGSIVLESDSMNTVKALQSNERDRSPASVLYKEARELISLCFDSVQRLCVLGWSAQLGVSLEEPRAWGGWRRSSRPAGGGPCRLWAAEAHGDARVGGGEGEPRSRASDCVKSRREAAGVRDL</sequence>
<dbReference type="PANTHER" id="PTHR47074:SF70">
    <property type="entry name" value="OS07G0513450 PROTEIN"/>
    <property type="match status" value="1"/>
</dbReference>